<feature type="compositionally biased region" description="Gly residues" evidence="1">
    <location>
        <begin position="25"/>
        <end position="41"/>
    </location>
</feature>
<accession>A0A9K3KQR2</accession>
<reference evidence="2" key="2">
    <citation type="submission" date="2021-04" db="EMBL/GenBank/DDBJ databases">
        <authorList>
            <person name="Podell S."/>
        </authorList>
    </citation>
    <scope>NUCLEOTIDE SEQUENCE</scope>
    <source>
        <strain evidence="2">Hildebrandi</strain>
    </source>
</reference>
<gene>
    <name evidence="2" type="ORF">IV203_016815</name>
</gene>
<protein>
    <submittedName>
        <fullName evidence="2">Uncharacterized protein</fullName>
    </submittedName>
</protein>
<proteinExistence type="predicted"/>
<organism evidence="2 3">
    <name type="scientific">Nitzschia inconspicua</name>
    <dbReference type="NCBI Taxonomy" id="303405"/>
    <lineage>
        <taxon>Eukaryota</taxon>
        <taxon>Sar</taxon>
        <taxon>Stramenopiles</taxon>
        <taxon>Ochrophyta</taxon>
        <taxon>Bacillariophyta</taxon>
        <taxon>Bacillariophyceae</taxon>
        <taxon>Bacillariophycidae</taxon>
        <taxon>Bacillariales</taxon>
        <taxon>Bacillariaceae</taxon>
        <taxon>Nitzschia</taxon>
    </lineage>
</organism>
<feature type="compositionally biased region" description="Basic and acidic residues" evidence="1">
    <location>
        <begin position="356"/>
        <end position="373"/>
    </location>
</feature>
<feature type="region of interest" description="Disordered" evidence="1">
    <location>
        <begin position="16"/>
        <end position="247"/>
    </location>
</feature>
<feature type="compositionally biased region" description="Basic and acidic residues" evidence="1">
    <location>
        <begin position="72"/>
        <end position="85"/>
    </location>
</feature>
<name>A0A9K3KQR2_9STRA</name>
<feature type="compositionally biased region" description="Basic and acidic residues" evidence="1">
    <location>
        <begin position="173"/>
        <end position="191"/>
    </location>
</feature>
<feature type="compositionally biased region" description="Basic residues" evidence="1">
    <location>
        <begin position="123"/>
        <end position="133"/>
    </location>
</feature>
<comment type="caution">
    <text evidence="2">The sequence shown here is derived from an EMBL/GenBank/DDBJ whole genome shotgun (WGS) entry which is preliminary data.</text>
</comment>
<feature type="compositionally biased region" description="Basic residues" evidence="1">
    <location>
        <begin position="86"/>
        <end position="99"/>
    </location>
</feature>
<feature type="region of interest" description="Disordered" evidence="1">
    <location>
        <begin position="284"/>
        <end position="436"/>
    </location>
</feature>
<dbReference type="AlphaFoldDB" id="A0A9K3KQR2"/>
<evidence type="ECO:0000313" key="2">
    <source>
        <dbReference type="EMBL" id="KAG7348110.1"/>
    </source>
</evidence>
<sequence length="436" mass="47634">MVGVSVVEKDKDVFGASVNDFDPWGDGGGFGDGDGDAGFGDFGNFEVMEGEISNDAPFFDTSTSSDLNSPEPSKDAFVHEEDHKNKPPTHRPSNRRRNPSRNGSTKGKVSGEGNEEENEGSRKPRVPMRRRSNCRPLLVDGEEKETKNSERTLSKSADKEVSVPKGECTEDNTSDKDRSRSEHSGRREAMRAQRGSFRHSKRTSVEEIPPSASSSRDKSPVKRGVNRRQSSSRKLMVQGEASGTRLVTQQSIRSLFQNGDLGDAEASPGTVGTNVDGAGCIVSHSRFQKPSRSRSGLAKSMSASAQALKSPEGDPQRRINRSTSNDRKIDGIPSDSANGRLPQRTKSALVPRPSSVRRDISSDNLNSEERPEGSGDLLSPHGRRRPPIKSKSIGSVSLRERRMHHKQQESDSGGQSGSLKRPNRRLGYQDDGELKE</sequence>
<keyword evidence="3" id="KW-1185">Reference proteome</keyword>
<reference evidence="2" key="1">
    <citation type="journal article" date="2021" name="Sci. Rep.">
        <title>Diploid genomic architecture of Nitzschia inconspicua, an elite biomass production diatom.</title>
        <authorList>
            <person name="Oliver A."/>
            <person name="Podell S."/>
            <person name="Pinowska A."/>
            <person name="Traller J.C."/>
            <person name="Smith S.R."/>
            <person name="McClure R."/>
            <person name="Beliaev A."/>
            <person name="Bohutskyi P."/>
            <person name="Hill E.A."/>
            <person name="Rabines A."/>
            <person name="Zheng H."/>
            <person name="Allen L.Z."/>
            <person name="Kuo A."/>
            <person name="Grigoriev I.V."/>
            <person name="Allen A.E."/>
            <person name="Hazlebeck D."/>
            <person name="Allen E.E."/>
        </authorList>
    </citation>
    <scope>NUCLEOTIDE SEQUENCE</scope>
    <source>
        <strain evidence="2">Hildebrandi</strain>
    </source>
</reference>
<dbReference type="Proteomes" id="UP000693970">
    <property type="component" value="Unassembled WGS sequence"/>
</dbReference>
<feature type="region of interest" description="Disordered" evidence="1">
    <location>
        <begin position="259"/>
        <end position="278"/>
    </location>
</feature>
<evidence type="ECO:0000256" key="1">
    <source>
        <dbReference type="SAM" id="MobiDB-lite"/>
    </source>
</evidence>
<feature type="compositionally biased region" description="Basic and acidic residues" evidence="1">
    <location>
        <begin position="144"/>
        <end position="162"/>
    </location>
</feature>
<feature type="compositionally biased region" description="Polar residues" evidence="1">
    <location>
        <begin position="60"/>
        <end position="71"/>
    </location>
</feature>
<dbReference type="EMBL" id="JAGRRH010000020">
    <property type="protein sequence ID" value="KAG7348110.1"/>
    <property type="molecule type" value="Genomic_DNA"/>
</dbReference>
<evidence type="ECO:0000313" key="3">
    <source>
        <dbReference type="Proteomes" id="UP000693970"/>
    </source>
</evidence>